<keyword evidence="5" id="KW-0378">Hydrolase</keyword>
<keyword evidence="4" id="KW-1015">Disulfide bond</keyword>
<dbReference type="InterPro" id="IPR033121">
    <property type="entry name" value="PEPTIDASE_A1"/>
</dbReference>
<dbReference type="Pfam" id="PF00026">
    <property type="entry name" value="Asp"/>
    <property type="match status" value="1"/>
</dbReference>
<feature type="active site" evidence="3">
    <location>
        <position position="291"/>
    </location>
</feature>
<evidence type="ECO:0000256" key="4">
    <source>
        <dbReference type="PIRSR" id="PIRSR601461-2"/>
    </source>
</evidence>
<gene>
    <name evidence="8" type="ORF">Clacol_008766</name>
</gene>
<evidence type="ECO:0000256" key="5">
    <source>
        <dbReference type="RuleBase" id="RU000454"/>
    </source>
</evidence>
<evidence type="ECO:0000256" key="6">
    <source>
        <dbReference type="SAM" id="SignalP"/>
    </source>
</evidence>
<evidence type="ECO:0000256" key="2">
    <source>
        <dbReference type="ARBA" id="ARBA00022750"/>
    </source>
</evidence>
<dbReference type="InterPro" id="IPR001969">
    <property type="entry name" value="Aspartic_peptidase_AS"/>
</dbReference>
<comment type="caution">
    <text evidence="8">The sequence shown here is derived from an EMBL/GenBank/DDBJ whole genome shotgun (WGS) entry which is preliminary data.</text>
</comment>
<dbReference type="PROSITE" id="PS51767">
    <property type="entry name" value="PEPTIDASE_A1"/>
    <property type="match status" value="1"/>
</dbReference>
<evidence type="ECO:0000256" key="1">
    <source>
        <dbReference type="ARBA" id="ARBA00007447"/>
    </source>
</evidence>
<organism evidence="8 9">
    <name type="scientific">Clathrus columnatus</name>
    <dbReference type="NCBI Taxonomy" id="1419009"/>
    <lineage>
        <taxon>Eukaryota</taxon>
        <taxon>Fungi</taxon>
        <taxon>Dikarya</taxon>
        <taxon>Basidiomycota</taxon>
        <taxon>Agaricomycotina</taxon>
        <taxon>Agaricomycetes</taxon>
        <taxon>Phallomycetidae</taxon>
        <taxon>Phallales</taxon>
        <taxon>Clathraceae</taxon>
        <taxon>Clathrus</taxon>
    </lineage>
</organism>
<dbReference type="Proteomes" id="UP001050691">
    <property type="component" value="Unassembled WGS sequence"/>
</dbReference>
<dbReference type="PROSITE" id="PS00141">
    <property type="entry name" value="ASP_PROTEASE"/>
    <property type="match status" value="1"/>
</dbReference>
<dbReference type="GO" id="GO:0006508">
    <property type="term" value="P:proteolysis"/>
    <property type="evidence" value="ECO:0007669"/>
    <property type="project" value="UniProtKB-KW"/>
</dbReference>
<dbReference type="GO" id="GO:0004190">
    <property type="term" value="F:aspartic-type endopeptidase activity"/>
    <property type="evidence" value="ECO:0007669"/>
    <property type="project" value="UniProtKB-KW"/>
</dbReference>
<dbReference type="InterPro" id="IPR021109">
    <property type="entry name" value="Peptidase_aspartic_dom_sf"/>
</dbReference>
<dbReference type="FunFam" id="2.40.70.10:FF:000008">
    <property type="entry name" value="Cathepsin D"/>
    <property type="match status" value="1"/>
</dbReference>
<keyword evidence="2 5" id="KW-0064">Aspartyl protease</keyword>
<keyword evidence="9" id="KW-1185">Reference proteome</keyword>
<feature type="active site" evidence="3">
    <location>
        <position position="112"/>
    </location>
</feature>
<name>A0AAV5ALE2_9AGAM</name>
<feature type="chain" id="PRO_5043865047" description="Peptidase A1 domain-containing protein" evidence="6">
    <location>
        <begin position="21"/>
        <end position="394"/>
    </location>
</feature>
<proteinExistence type="inferred from homology"/>
<feature type="disulfide bond" evidence="4">
    <location>
        <begin position="125"/>
        <end position="130"/>
    </location>
</feature>
<dbReference type="CDD" id="cd05471">
    <property type="entry name" value="pepsin_like"/>
    <property type="match status" value="1"/>
</dbReference>
<dbReference type="EMBL" id="BPWL01000010">
    <property type="protein sequence ID" value="GJJ14502.1"/>
    <property type="molecule type" value="Genomic_DNA"/>
</dbReference>
<sequence>MLPKFSLILLTITLSLLVVASPVKRAPKGISVDLHKRSSLTNPDGTFNQQKTIAQIKKTVAFRTLKNTTSNRAVFDLITYGSEPLTDLDDDELWAGYIYIGTPPQKFLVDFDTGSSDLWIPSSSCTVPGCDGKRKYDANRSSTSIPQNGTFEISYGDNSTVFGDIVTDTITIAGITVTDQIFSPATNISSSFAGTKRDGILGLALPEISQLGQNPFVNSAFNQGVIPSAEFSFKLASNGSALFIGGADHSKFTGSIEFHSVIDDTGFWLIGNGSVAVGQKTLISGMSTIIDSGTTDIIGPPSDVAKIYSTIPNATVFDAENGLYSFPCSSTPSISFSWGGRQWPIKSNTGQTEPGSPNCIGAIAGPDGTGLPDGVWVLGDKYVDISFCHSTFPK</sequence>
<protein>
    <recommendedName>
        <fullName evidence="7">Peptidase A1 domain-containing protein</fullName>
    </recommendedName>
</protein>
<evidence type="ECO:0000256" key="3">
    <source>
        <dbReference type="PIRSR" id="PIRSR601461-1"/>
    </source>
</evidence>
<feature type="signal peptide" evidence="6">
    <location>
        <begin position="1"/>
        <end position="20"/>
    </location>
</feature>
<feature type="domain" description="Peptidase A1" evidence="7">
    <location>
        <begin position="94"/>
        <end position="394"/>
    </location>
</feature>
<dbReference type="InterPro" id="IPR001461">
    <property type="entry name" value="Aspartic_peptidase_A1"/>
</dbReference>
<evidence type="ECO:0000313" key="8">
    <source>
        <dbReference type="EMBL" id="GJJ14502.1"/>
    </source>
</evidence>
<reference evidence="8" key="1">
    <citation type="submission" date="2021-10" db="EMBL/GenBank/DDBJ databases">
        <title>De novo Genome Assembly of Clathrus columnatus (Basidiomycota, Fungi) Using Illumina and Nanopore Sequence Data.</title>
        <authorList>
            <person name="Ogiso-Tanaka E."/>
            <person name="Itagaki H."/>
            <person name="Hosoya T."/>
            <person name="Hosaka K."/>
        </authorList>
    </citation>
    <scope>NUCLEOTIDE SEQUENCE</scope>
    <source>
        <strain evidence="8">MO-923</strain>
    </source>
</reference>
<dbReference type="SUPFAM" id="SSF50630">
    <property type="entry name" value="Acid proteases"/>
    <property type="match status" value="1"/>
</dbReference>
<evidence type="ECO:0000259" key="7">
    <source>
        <dbReference type="PROSITE" id="PS51767"/>
    </source>
</evidence>
<keyword evidence="6" id="KW-0732">Signal</keyword>
<dbReference type="PANTHER" id="PTHR47966">
    <property type="entry name" value="BETA-SITE APP-CLEAVING ENZYME, ISOFORM A-RELATED"/>
    <property type="match status" value="1"/>
</dbReference>
<dbReference type="Gene3D" id="2.40.70.10">
    <property type="entry name" value="Acid Proteases"/>
    <property type="match status" value="2"/>
</dbReference>
<comment type="similarity">
    <text evidence="1 5">Belongs to the peptidase A1 family.</text>
</comment>
<dbReference type="PRINTS" id="PR00792">
    <property type="entry name" value="PEPSIN"/>
</dbReference>
<dbReference type="InterPro" id="IPR034164">
    <property type="entry name" value="Pepsin-like_dom"/>
</dbReference>
<evidence type="ECO:0000313" key="9">
    <source>
        <dbReference type="Proteomes" id="UP001050691"/>
    </source>
</evidence>
<dbReference type="PANTHER" id="PTHR47966:SF51">
    <property type="entry name" value="BETA-SITE APP-CLEAVING ENZYME, ISOFORM A-RELATED"/>
    <property type="match status" value="1"/>
</dbReference>
<dbReference type="AlphaFoldDB" id="A0AAV5ALE2"/>
<accession>A0AAV5ALE2</accession>
<keyword evidence="5" id="KW-0645">Protease</keyword>